<dbReference type="EMBL" id="LSMT01002632">
    <property type="protein sequence ID" value="PFX11395.1"/>
    <property type="molecule type" value="Genomic_DNA"/>
</dbReference>
<reference evidence="2" key="1">
    <citation type="journal article" date="2017" name="bioRxiv">
        <title>Comparative analysis of the genomes of Stylophora pistillata and Acropora digitifera provides evidence for extensive differences between species of corals.</title>
        <authorList>
            <person name="Voolstra C.R."/>
            <person name="Li Y."/>
            <person name="Liew Y.J."/>
            <person name="Baumgarten S."/>
            <person name="Zoccola D."/>
            <person name="Flot J.-F."/>
            <person name="Tambutte S."/>
            <person name="Allemand D."/>
            <person name="Aranda M."/>
        </authorList>
    </citation>
    <scope>NUCLEOTIDE SEQUENCE [LARGE SCALE GENOMIC DNA]</scope>
</reference>
<protein>
    <submittedName>
        <fullName evidence="1">Uncharacterized protein</fullName>
    </submittedName>
</protein>
<dbReference type="Proteomes" id="UP000225706">
    <property type="component" value="Unassembled WGS sequence"/>
</dbReference>
<evidence type="ECO:0000313" key="1">
    <source>
        <dbReference type="EMBL" id="PFX11395.1"/>
    </source>
</evidence>
<gene>
    <name evidence="1" type="ORF">AWC38_SpisGene24898</name>
</gene>
<dbReference type="STRING" id="50429.A0A2B4R530"/>
<comment type="caution">
    <text evidence="1">The sequence shown here is derived from an EMBL/GenBank/DDBJ whole genome shotgun (WGS) entry which is preliminary data.</text>
</comment>
<keyword evidence="2" id="KW-1185">Reference proteome</keyword>
<evidence type="ECO:0000313" key="2">
    <source>
        <dbReference type="Proteomes" id="UP000225706"/>
    </source>
</evidence>
<organism evidence="1 2">
    <name type="scientific">Stylophora pistillata</name>
    <name type="common">Smooth cauliflower coral</name>
    <dbReference type="NCBI Taxonomy" id="50429"/>
    <lineage>
        <taxon>Eukaryota</taxon>
        <taxon>Metazoa</taxon>
        <taxon>Cnidaria</taxon>
        <taxon>Anthozoa</taxon>
        <taxon>Hexacorallia</taxon>
        <taxon>Scleractinia</taxon>
        <taxon>Astrocoeniina</taxon>
        <taxon>Pocilloporidae</taxon>
        <taxon>Stylophora</taxon>
    </lineage>
</organism>
<sequence>MHYRNWSHERWQRPIVILKSMPHGKPNVVIPSLAKLDLEALKRDILNKYQQNMPQAASDCWRSWLKNVERERAGVPDHYDWLVDTLKTAGRISPPPLAAQLSNDLLELREREIQPTQEIYTRRHRNSREREAAVEKVDDDFLTSLEVGCFVALYFSNYEKEPVIGKVISIEDNYFEVHY</sequence>
<dbReference type="AlphaFoldDB" id="A0A2B4R530"/>
<name>A0A2B4R530_STYPI</name>
<proteinExistence type="predicted"/>
<accession>A0A2B4R530</accession>